<evidence type="ECO:0000313" key="2">
    <source>
        <dbReference type="EMBL" id="OMJ69990.1"/>
    </source>
</evidence>
<accession>A0A1R2B034</accession>
<feature type="domain" description="Peptidase C19 ubiquitin carboxyl-terminal hydrolase" evidence="1">
    <location>
        <begin position="32"/>
        <end position="392"/>
    </location>
</feature>
<comment type="caution">
    <text evidence="2">The sequence shown here is derived from an EMBL/GenBank/DDBJ whole genome shotgun (WGS) entry which is preliminary data.</text>
</comment>
<keyword evidence="3" id="KW-1185">Reference proteome</keyword>
<gene>
    <name evidence="2" type="ORF">SteCoe_32143</name>
</gene>
<sequence length="793" mass="93831">MDLAAAKKEYQKYLNWKRKEGLPVNLTNDRSSLFTCLLQSLYMIPYFVRKTFSMPSPQLTGTLSQSQILIQTLQGLFSNMMSSIESSINCNSLIDKFPLFNDKLNNNILIKDYVDSFFKGINKAFEDVMEKSKTAKKRKIKKMFIGEILQRIKYWDIKGTKKLKNEKIEFCEIEVENFCGNFYNAVDKTFQRKEVEINDGKGGKISGYQTLWINKDPKIMLFHANVKKNQVKMSDGTIEILKNFYPKVFRLSNKTEVKKFRTEKSRVDSKLRVLIEKMNYLSTLNLTTHISNIISYLPQSSQDLSLSLQRLNTQSEQYTQNLESSISHSFYLKSSIFQIKGAFKPVFQLHAIIIREQKSELDNFFCLIYDNYKKIWKLYDRNAIQEVNESEFLQLCTTNIEQNNVVAMIYVKDTAFKRKTDLPMQNFSVNTNVYKKDEYLSYIDEILYDKMTYKNINSENTLNGYADKELVKLIKNEYLSRFKKFKKQYKELKVKKTTTKEWEGLDNFALFLKCKCSEDMARWFILDSVIREFNPEKSLENLQVNPILHLHLNEFTSISENTPNDCLLAKKNYTIYNRYKAEYTEFRIDCEIAFTLLQFLINGDIEEVSLCIFLFFQQSRTFNSPVFKEILIISQAFLLYLFSHLIVSTESYSIDFIKLYIKFIKLVNSLTYSESFDRAIKNLSKEIMKISIENFPKENIDELAKIYYEWDKDEIDIEILENLPIKIQELKEKILIIEPCVWKDEWTVWSVVDWIRKELNEAQTDYLKKWFDFYIENSNDLGKINYKNIKAIN</sequence>
<evidence type="ECO:0000259" key="1">
    <source>
        <dbReference type="Pfam" id="PF00443"/>
    </source>
</evidence>
<organism evidence="2 3">
    <name type="scientific">Stentor coeruleus</name>
    <dbReference type="NCBI Taxonomy" id="5963"/>
    <lineage>
        <taxon>Eukaryota</taxon>
        <taxon>Sar</taxon>
        <taxon>Alveolata</taxon>
        <taxon>Ciliophora</taxon>
        <taxon>Postciliodesmatophora</taxon>
        <taxon>Heterotrichea</taxon>
        <taxon>Heterotrichida</taxon>
        <taxon>Stentoridae</taxon>
        <taxon>Stentor</taxon>
    </lineage>
</organism>
<dbReference type="GO" id="GO:0004843">
    <property type="term" value="F:cysteine-type deubiquitinase activity"/>
    <property type="evidence" value="ECO:0007669"/>
    <property type="project" value="InterPro"/>
</dbReference>
<dbReference type="InterPro" id="IPR001394">
    <property type="entry name" value="Peptidase_C19_UCH"/>
</dbReference>
<dbReference type="GO" id="GO:0016579">
    <property type="term" value="P:protein deubiquitination"/>
    <property type="evidence" value="ECO:0007669"/>
    <property type="project" value="InterPro"/>
</dbReference>
<dbReference type="EMBL" id="MPUH01001136">
    <property type="protein sequence ID" value="OMJ69990.1"/>
    <property type="molecule type" value="Genomic_DNA"/>
</dbReference>
<name>A0A1R2B034_9CILI</name>
<proteinExistence type="predicted"/>
<dbReference type="Proteomes" id="UP000187209">
    <property type="component" value="Unassembled WGS sequence"/>
</dbReference>
<dbReference type="InterPro" id="IPR038765">
    <property type="entry name" value="Papain-like_cys_pep_sf"/>
</dbReference>
<dbReference type="AlphaFoldDB" id="A0A1R2B034"/>
<evidence type="ECO:0000313" key="3">
    <source>
        <dbReference type="Proteomes" id="UP000187209"/>
    </source>
</evidence>
<dbReference type="Gene3D" id="3.90.70.10">
    <property type="entry name" value="Cysteine proteinases"/>
    <property type="match status" value="1"/>
</dbReference>
<dbReference type="Pfam" id="PF00443">
    <property type="entry name" value="UCH"/>
    <property type="match status" value="1"/>
</dbReference>
<protein>
    <recommendedName>
        <fullName evidence="1">Peptidase C19 ubiquitin carboxyl-terminal hydrolase domain-containing protein</fullName>
    </recommendedName>
</protein>
<dbReference type="SUPFAM" id="SSF54001">
    <property type="entry name" value="Cysteine proteinases"/>
    <property type="match status" value="1"/>
</dbReference>
<reference evidence="2 3" key="1">
    <citation type="submission" date="2016-11" db="EMBL/GenBank/DDBJ databases">
        <title>The macronuclear genome of Stentor coeruleus: a giant cell with tiny introns.</title>
        <authorList>
            <person name="Slabodnick M."/>
            <person name="Ruby J.G."/>
            <person name="Reiff S.B."/>
            <person name="Swart E.C."/>
            <person name="Gosai S."/>
            <person name="Prabakaran S."/>
            <person name="Witkowska E."/>
            <person name="Larue G.E."/>
            <person name="Fisher S."/>
            <person name="Freeman R.M."/>
            <person name="Gunawardena J."/>
            <person name="Chu W."/>
            <person name="Stover N.A."/>
            <person name="Gregory B.D."/>
            <person name="Nowacki M."/>
            <person name="Derisi J."/>
            <person name="Roy S.W."/>
            <person name="Marshall W.F."/>
            <person name="Sood P."/>
        </authorList>
    </citation>
    <scope>NUCLEOTIDE SEQUENCE [LARGE SCALE GENOMIC DNA]</scope>
    <source>
        <strain evidence="2">WM001</strain>
    </source>
</reference>